<dbReference type="Pfam" id="PF00226">
    <property type="entry name" value="DnaJ"/>
    <property type="match status" value="1"/>
</dbReference>
<keyword evidence="3" id="KW-0963">Cytoplasm</keyword>
<comment type="subcellular location">
    <subcellularLocation>
        <location evidence="2">Cytoplasm</location>
    </subcellularLocation>
    <subcellularLocation>
        <location evidence="1">Nucleus</location>
    </subcellularLocation>
</comment>
<feature type="transmembrane region" description="Helical" evidence="6">
    <location>
        <begin position="90"/>
        <end position="111"/>
    </location>
</feature>
<keyword evidence="6" id="KW-1133">Transmembrane helix</keyword>
<evidence type="ECO:0000256" key="1">
    <source>
        <dbReference type="ARBA" id="ARBA00004123"/>
    </source>
</evidence>
<evidence type="ECO:0000256" key="3">
    <source>
        <dbReference type="ARBA" id="ARBA00022490"/>
    </source>
</evidence>
<keyword evidence="5" id="KW-0539">Nucleus</keyword>
<dbReference type="InterPro" id="IPR036869">
    <property type="entry name" value="J_dom_sf"/>
</dbReference>
<dbReference type="InterPro" id="IPR052094">
    <property type="entry name" value="Pre-mRNA-splicing_ERAD"/>
</dbReference>
<gene>
    <name evidence="8" type="ORF">HAND00432_LOCUS137</name>
</gene>
<dbReference type="PANTHER" id="PTHR44313:SF1">
    <property type="entry name" value="DNAJ HOMOLOG SUBFAMILY C MEMBER 17"/>
    <property type="match status" value="1"/>
</dbReference>
<feature type="transmembrane region" description="Helical" evidence="6">
    <location>
        <begin position="27"/>
        <end position="51"/>
    </location>
</feature>
<evidence type="ECO:0000313" key="8">
    <source>
        <dbReference type="EMBL" id="CAD8945620.1"/>
    </source>
</evidence>
<dbReference type="SUPFAM" id="SSF46565">
    <property type="entry name" value="Chaperone J-domain"/>
    <property type="match status" value="1"/>
</dbReference>
<dbReference type="AlphaFoldDB" id="A0A6U4RJ66"/>
<keyword evidence="6" id="KW-0812">Transmembrane</keyword>
<sequence>MVEWARYQATAEAWLAKFNKWTYGTNWYRLAFIFLPAIIRGDIFSSVSLYLPFVFGYLLRRCVRQCSAIFEATDDVYCTLKISHSQYMSWVWKAVFELAVVLTFLVVCHFMKAETRILVNFFIAGFVCPMIRAALKAPHRGPLIKGRPLWDETWGELVVQIFIILGLALSWLYQGMDQLFLGFLFLLAIPQLQDRLWWKPEKHGYLVLVVLACCLPFFSVGITSRFFPSYLSIFPKWYLKILCFLSNVQPLVKDYYAVLGLSRDADMKTIRRVFRQMSLELHPDKVGDDPVAAERFNQVREASDALTKQRAAYDKAIENVELNDMAPRCEAFMVMMYFWILHSLIDWVQVEDAIIAMKKQLREYILQDRKLDTNSIGIEPEVECRKVLKSYCDKEDVELPSLPARAYTTGGREDIERMRELLTGCGVELKPYIEVNGIVNELHQEFVLLTDLAYNEADGGSGISSTEGFYAGWEITIDGKDINTGKADKQTRKVVSYRAARRVITIDSPLGFDAEPGKTKFVLKKGRDEVKGMLGFHVYGHMNQVMSLGEGQENQKYQWKLSKESNYYTGHKFELYNGETYIGWQRVHEYIPEKKMVILKGPMALMGDEKPEAGKTRYKMFPDQIIPQNNATPFINREDPSE</sequence>
<dbReference type="Gene3D" id="1.10.287.110">
    <property type="entry name" value="DnaJ domain"/>
    <property type="match status" value="1"/>
</dbReference>
<keyword evidence="6" id="KW-0472">Membrane</keyword>
<dbReference type="GO" id="GO:0005681">
    <property type="term" value="C:spliceosomal complex"/>
    <property type="evidence" value="ECO:0007669"/>
    <property type="project" value="TreeGrafter"/>
</dbReference>
<evidence type="ECO:0000256" key="6">
    <source>
        <dbReference type="SAM" id="Phobius"/>
    </source>
</evidence>
<feature type="transmembrane region" description="Helical" evidence="6">
    <location>
        <begin position="117"/>
        <end position="135"/>
    </location>
</feature>
<evidence type="ECO:0000256" key="5">
    <source>
        <dbReference type="ARBA" id="ARBA00023242"/>
    </source>
</evidence>
<dbReference type="PRINTS" id="PR00625">
    <property type="entry name" value="JDOMAIN"/>
</dbReference>
<evidence type="ECO:0000256" key="4">
    <source>
        <dbReference type="ARBA" id="ARBA00023186"/>
    </source>
</evidence>
<name>A0A6U4RJ66_HEMAN</name>
<dbReference type="PROSITE" id="PS50076">
    <property type="entry name" value="DNAJ_2"/>
    <property type="match status" value="1"/>
</dbReference>
<evidence type="ECO:0000256" key="2">
    <source>
        <dbReference type="ARBA" id="ARBA00004496"/>
    </source>
</evidence>
<reference evidence="8" key="1">
    <citation type="submission" date="2021-01" db="EMBL/GenBank/DDBJ databases">
        <authorList>
            <person name="Corre E."/>
            <person name="Pelletier E."/>
            <person name="Niang G."/>
            <person name="Scheremetjew M."/>
            <person name="Finn R."/>
            <person name="Kale V."/>
            <person name="Holt S."/>
            <person name="Cochrane G."/>
            <person name="Meng A."/>
            <person name="Brown T."/>
            <person name="Cohen L."/>
        </authorList>
    </citation>
    <scope>NUCLEOTIDE SEQUENCE</scope>
    <source>
        <strain evidence="8">CCMP644</strain>
    </source>
</reference>
<feature type="domain" description="J" evidence="7">
    <location>
        <begin position="254"/>
        <end position="317"/>
    </location>
</feature>
<feature type="transmembrane region" description="Helical" evidence="6">
    <location>
        <begin position="155"/>
        <end position="173"/>
    </location>
</feature>
<feature type="transmembrane region" description="Helical" evidence="6">
    <location>
        <begin position="205"/>
        <end position="227"/>
    </location>
</feature>
<dbReference type="SMART" id="SM00271">
    <property type="entry name" value="DnaJ"/>
    <property type="match status" value="1"/>
</dbReference>
<accession>A0A6U4RJ66</accession>
<keyword evidence="4" id="KW-0143">Chaperone</keyword>
<protein>
    <recommendedName>
        <fullName evidence="7">J domain-containing protein</fullName>
    </recommendedName>
</protein>
<proteinExistence type="predicted"/>
<dbReference type="InterPro" id="IPR001623">
    <property type="entry name" value="DnaJ_domain"/>
</dbReference>
<dbReference type="GO" id="GO:0000390">
    <property type="term" value="P:spliceosomal complex disassembly"/>
    <property type="evidence" value="ECO:0007669"/>
    <property type="project" value="TreeGrafter"/>
</dbReference>
<dbReference type="PANTHER" id="PTHR44313">
    <property type="entry name" value="DNAJ HOMOLOG SUBFAMILY C MEMBER 17"/>
    <property type="match status" value="1"/>
</dbReference>
<evidence type="ECO:0000259" key="7">
    <source>
        <dbReference type="PROSITE" id="PS50076"/>
    </source>
</evidence>
<dbReference type="EMBL" id="HBFX01000275">
    <property type="protein sequence ID" value="CAD8945620.1"/>
    <property type="molecule type" value="Transcribed_RNA"/>
</dbReference>
<dbReference type="CDD" id="cd06257">
    <property type="entry name" value="DnaJ"/>
    <property type="match status" value="1"/>
</dbReference>
<dbReference type="GO" id="GO:0005737">
    <property type="term" value="C:cytoplasm"/>
    <property type="evidence" value="ECO:0007669"/>
    <property type="project" value="UniProtKB-SubCell"/>
</dbReference>
<organism evidence="8">
    <name type="scientific">Hemiselmis andersenii</name>
    <name type="common">Cryptophyte alga</name>
    <dbReference type="NCBI Taxonomy" id="464988"/>
    <lineage>
        <taxon>Eukaryota</taxon>
        <taxon>Cryptophyceae</taxon>
        <taxon>Cryptomonadales</taxon>
        <taxon>Hemiselmidaceae</taxon>
        <taxon>Hemiselmis</taxon>
    </lineage>
</organism>